<gene>
    <name evidence="2" type="ORF">AB1Y20_009740</name>
</gene>
<name>A0AB34K2G6_PRYPA</name>
<comment type="caution">
    <text evidence="2">The sequence shown here is derived from an EMBL/GenBank/DDBJ whole genome shotgun (WGS) entry which is preliminary data.</text>
</comment>
<keyword evidence="3" id="KW-1185">Reference proteome</keyword>
<evidence type="ECO:0000313" key="3">
    <source>
        <dbReference type="Proteomes" id="UP001515480"/>
    </source>
</evidence>
<dbReference type="EMBL" id="JBGBPQ010000002">
    <property type="protein sequence ID" value="KAL1528390.1"/>
    <property type="molecule type" value="Genomic_DNA"/>
</dbReference>
<feature type="signal peptide" evidence="1">
    <location>
        <begin position="1"/>
        <end position="20"/>
    </location>
</feature>
<protein>
    <recommendedName>
        <fullName evidence="4">Mannosyltransferase</fullName>
    </recommendedName>
</protein>
<dbReference type="Proteomes" id="UP001515480">
    <property type="component" value="Unassembled WGS sequence"/>
</dbReference>
<organism evidence="2 3">
    <name type="scientific">Prymnesium parvum</name>
    <name type="common">Toxic golden alga</name>
    <dbReference type="NCBI Taxonomy" id="97485"/>
    <lineage>
        <taxon>Eukaryota</taxon>
        <taxon>Haptista</taxon>
        <taxon>Haptophyta</taxon>
        <taxon>Prymnesiophyceae</taxon>
        <taxon>Prymnesiales</taxon>
        <taxon>Prymnesiaceae</taxon>
        <taxon>Prymnesium</taxon>
    </lineage>
</organism>
<sequence length="80" mass="8586">MPILLLIYALLRALLPNGMPCSPIHPALGHYSTPAVLAYTPVLAILLHSHQRSPLAWCIDRAAASAVSFLSHHHSSLASL</sequence>
<feature type="chain" id="PRO_5044296216" description="Mannosyltransferase" evidence="1">
    <location>
        <begin position="21"/>
        <end position="80"/>
    </location>
</feature>
<keyword evidence="1" id="KW-0732">Signal</keyword>
<proteinExistence type="predicted"/>
<evidence type="ECO:0008006" key="4">
    <source>
        <dbReference type="Google" id="ProtNLM"/>
    </source>
</evidence>
<evidence type="ECO:0000313" key="2">
    <source>
        <dbReference type="EMBL" id="KAL1528390.1"/>
    </source>
</evidence>
<accession>A0AB34K2G6</accession>
<reference evidence="2 3" key="1">
    <citation type="journal article" date="2024" name="Science">
        <title>Giant polyketide synthase enzymes in the biosynthesis of giant marine polyether toxins.</title>
        <authorList>
            <person name="Fallon T.R."/>
            <person name="Shende V.V."/>
            <person name="Wierzbicki I.H."/>
            <person name="Pendleton A.L."/>
            <person name="Watervoot N.F."/>
            <person name="Auber R.P."/>
            <person name="Gonzalez D.J."/>
            <person name="Wisecaver J.H."/>
            <person name="Moore B.S."/>
        </authorList>
    </citation>
    <scope>NUCLEOTIDE SEQUENCE [LARGE SCALE GENOMIC DNA]</scope>
    <source>
        <strain evidence="2 3">12B1</strain>
    </source>
</reference>
<evidence type="ECO:0000256" key="1">
    <source>
        <dbReference type="SAM" id="SignalP"/>
    </source>
</evidence>
<dbReference type="AlphaFoldDB" id="A0AB34K2G6"/>